<evidence type="ECO:0000313" key="1">
    <source>
        <dbReference type="Proteomes" id="UP000887565"/>
    </source>
</evidence>
<dbReference type="Proteomes" id="UP000887565">
    <property type="component" value="Unplaced"/>
</dbReference>
<dbReference type="AlphaFoldDB" id="A0A915K9P3"/>
<sequence>MLKKLLFSKKFGLTQNFINPGERGMILCCFLMDLMERKIFLGLREVLNRVWEVYLQMGMTLALIARIDQNERKLATISTKLD</sequence>
<dbReference type="WBParaSite" id="nRc.2.0.1.t35084-RA">
    <property type="protein sequence ID" value="nRc.2.0.1.t35084-RA"/>
    <property type="gene ID" value="nRc.2.0.1.g35084"/>
</dbReference>
<accession>A0A915K9P3</accession>
<keyword evidence="1" id="KW-1185">Reference proteome</keyword>
<evidence type="ECO:0000313" key="2">
    <source>
        <dbReference type="WBParaSite" id="nRc.2.0.1.t35084-RA"/>
    </source>
</evidence>
<organism evidence="1 2">
    <name type="scientific">Romanomermis culicivorax</name>
    <name type="common">Nematode worm</name>
    <dbReference type="NCBI Taxonomy" id="13658"/>
    <lineage>
        <taxon>Eukaryota</taxon>
        <taxon>Metazoa</taxon>
        <taxon>Ecdysozoa</taxon>
        <taxon>Nematoda</taxon>
        <taxon>Enoplea</taxon>
        <taxon>Dorylaimia</taxon>
        <taxon>Mermithida</taxon>
        <taxon>Mermithoidea</taxon>
        <taxon>Mermithidae</taxon>
        <taxon>Romanomermis</taxon>
    </lineage>
</organism>
<reference evidence="2" key="1">
    <citation type="submission" date="2022-11" db="UniProtKB">
        <authorList>
            <consortium name="WormBaseParasite"/>
        </authorList>
    </citation>
    <scope>IDENTIFICATION</scope>
</reference>
<protein>
    <submittedName>
        <fullName evidence="2">Uncharacterized protein</fullName>
    </submittedName>
</protein>
<name>A0A915K9P3_ROMCU</name>
<proteinExistence type="predicted"/>